<evidence type="ECO:0000313" key="3">
    <source>
        <dbReference type="WBParaSite" id="Pan_g11395.t1"/>
    </source>
</evidence>
<feature type="signal peptide" evidence="1">
    <location>
        <begin position="1"/>
        <end position="18"/>
    </location>
</feature>
<protein>
    <submittedName>
        <fullName evidence="3">Uncharacterized protein</fullName>
    </submittedName>
</protein>
<evidence type="ECO:0000256" key="1">
    <source>
        <dbReference type="SAM" id="SignalP"/>
    </source>
</evidence>
<sequence length="229" mass="25903">MHIIVGIVTLILACTIHGLEIAKEVEGGVQLMDTGQIELILPERLSFTVKRLYPSQECKGDFMICYEVTATTRLIDGEQEHYVNYWPVCPSETCVLMIHAASVYGLTMEDNGNQIYAFFNDNSKLACPRKVLNNRATFTISELPDCPVFVNGARLSKDKKRSIERGVYCQMDYHYLCRRCFAVESSSSLSDSAFLFDVAKNPWPSTPMTVISVSRSQSFLRAHIINRLR</sequence>
<keyword evidence="1" id="KW-0732">Signal</keyword>
<keyword evidence="2" id="KW-1185">Reference proteome</keyword>
<dbReference type="Proteomes" id="UP000492821">
    <property type="component" value="Unassembled WGS sequence"/>
</dbReference>
<reference evidence="3" key="2">
    <citation type="submission" date="2020-10" db="UniProtKB">
        <authorList>
            <consortium name="WormBaseParasite"/>
        </authorList>
    </citation>
    <scope>IDENTIFICATION</scope>
</reference>
<name>A0A7E4UQW3_PANRE</name>
<dbReference type="AlphaFoldDB" id="A0A7E4UQW3"/>
<reference evidence="2" key="1">
    <citation type="journal article" date="2013" name="Genetics">
        <title>The draft genome and transcriptome of Panagrellus redivivus are shaped by the harsh demands of a free-living lifestyle.</title>
        <authorList>
            <person name="Srinivasan J."/>
            <person name="Dillman A.R."/>
            <person name="Macchietto M.G."/>
            <person name="Heikkinen L."/>
            <person name="Lakso M."/>
            <person name="Fracchia K.M."/>
            <person name="Antoshechkin I."/>
            <person name="Mortazavi A."/>
            <person name="Wong G."/>
            <person name="Sternberg P.W."/>
        </authorList>
    </citation>
    <scope>NUCLEOTIDE SEQUENCE [LARGE SCALE GENOMIC DNA]</scope>
    <source>
        <strain evidence="2">MT8872</strain>
    </source>
</reference>
<organism evidence="2 3">
    <name type="scientific">Panagrellus redivivus</name>
    <name type="common">Microworm</name>
    <dbReference type="NCBI Taxonomy" id="6233"/>
    <lineage>
        <taxon>Eukaryota</taxon>
        <taxon>Metazoa</taxon>
        <taxon>Ecdysozoa</taxon>
        <taxon>Nematoda</taxon>
        <taxon>Chromadorea</taxon>
        <taxon>Rhabditida</taxon>
        <taxon>Tylenchina</taxon>
        <taxon>Panagrolaimomorpha</taxon>
        <taxon>Panagrolaimoidea</taxon>
        <taxon>Panagrolaimidae</taxon>
        <taxon>Panagrellus</taxon>
    </lineage>
</organism>
<accession>A0A7E4UQW3</accession>
<evidence type="ECO:0000313" key="2">
    <source>
        <dbReference type="Proteomes" id="UP000492821"/>
    </source>
</evidence>
<proteinExistence type="predicted"/>
<feature type="chain" id="PRO_5028819446" evidence="1">
    <location>
        <begin position="19"/>
        <end position="229"/>
    </location>
</feature>
<dbReference type="WBParaSite" id="Pan_g11395.t1">
    <property type="protein sequence ID" value="Pan_g11395.t1"/>
    <property type="gene ID" value="Pan_g11395"/>
</dbReference>